<dbReference type="AlphaFoldDB" id="A0A7W7EIY1"/>
<comment type="caution">
    <text evidence="1">The sequence shown here is derived from an EMBL/GenBank/DDBJ whole genome shotgun (WGS) entry which is preliminary data.</text>
</comment>
<organism evidence="1 2">
    <name type="scientific">Rhizobium leucaenae</name>
    <dbReference type="NCBI Taxonomy" id="29450"/>
    <lineage>
        <taxon>Bacteria</taxon>
        <taxon>Pseudomonadati</taxon>
        <taxon>Pseudomonadota</taxon>
        <taxon>Alphaproteobacteria</taxon>
        <taxon>Hyphomicrobiales</taxon>
        <taxon>Rhizobiaceae</taxon>
        <taxon>Rhizobium/Agrobacterium group</taxon>
        <taxon>Rhizobium</taxon>
    </lineage>
</organism>
<proteinExistence type="predicted"/>
<dbReference type="EMBL" id="JACIIG010000001">
    <property type="protein sequence ID" value="MBB4566747.1"/>
    <property type="molecule type" value="Genomic_DNA"/>
</dbReference>
<keyword evidence="2" id="KW-1185">Reference proteome</keyword>
<dbReference type="Proteomes" id="UP000543836">
    <property type="component" value="Unassembled WGS sequence"/>
</dbReference>
<evidence type="ECO:0000313" key="1">
    <source>
        <dbReference type="EMBL" id="MBB4566747.1"/>
    </source>
</evidence>
<sequence>MLRAKDMLSSPFFAAEILSAPHAAAPVSDTTDSDYMACANINFIALSCTIENVLTTATIEKVLGAFAFLNMTTCLIGCG</sequence>
<protein>
    <submittedName>
        <fullName evidence="1">Uncharacterized protein</fullName>
    </submittedName>
</protein>
<evidence type="ECO:0000313" key="2">
    <source>
        <dbReference type="Proteomes" id="UP000543836"/>
    </source>
</evidence>
<reference evidence="1 2" key="1">
    <citation type="submission" date="2020-08" db="EMBL/GenBank/DDBJ databases">
        <title>Genomic Encyclopedia of Type Strains, Phase IV (KMG-V): Genome sequencing to study the core and pangenomes of soil and plant-associated prokaryotes.</title>
        <authorList>
            <person name="Whitman W."/>
        </authorList>
    </citation>
    <scope>NUCLEOTIDE SEQUENCE [LARGE SCALE GENOMIC DNA]</scope>
    <source>
        <strain evidence="1 2">SEMIA 492</strain>
    </source>
</reference>
<gene>
    <name evidence="1" type="ORF">GGE60_000835</name>
</gene>
<name>A0A7W7EIY1_9HYPH</name>
<accession>A0A7W7EIY1</accession>